<feature type="region of interest" description="Disordered" evidence="6">
    <location>
        <begin position="64"/>
        <end position="84"/>
    </location>
</feature>
<dbReference type="EMBL" id="BTRK01000001">
    <property type="protein sequence ID" value="GMR31356.1"/>
    <property type="molecule type" value="Genomic_DNA"/>
</dbReference>
<dbReference type="SUPFAM" id="SSF57716">
    <property type="entry name" value="Glucocorticoid receptor-like (DNA-binding domain)"/>
    <property type="match status" value="1"/>
</dbReference>
<dbReference type="GO" id="GO:0008270">
    <property type="term" value="F:zinc ion binding"/>
    <property type="evidence" value="ECO:0007669"/>
    <property type="project" value="UniProtKB-KW"/>
</dbReference>
<evidence type="ECO:0000256" key="5">
    <source>
        <dbReference type="PROSITE-ProRule" id="PRU00309"/>
    </source>
</evidence>
<dbReference type="PANTHER" id="PTHR46600:SF11">
    <property type="entry name" value="THAP DOMAIN-CONTAINING PROTEIN 10"/>
    <property type="match status" value="1"/>
</dbReference>
<gene>
    <name evidence="8" type="ORF">PMAYCL1PPCAC_01551</name>
</gene>
<feature type="non-terminal residue" evidence="8">
    <location>
        <position position="356"/>
    </location>
</feature>
<comment type="caution">
    <text evidence="8">The sequence shown here is derived from an EMBL/GenBank/DDBJ whole genome shotgun (WGS) entry which is preliminary data.</text>
</comment>
<keyword evidence="3" id="KW-0862">Zinc</keyword>
<keyword evidence="4 5" id="KW-0238">DNA-binding</keyword>
<keyword evidence="2 5" id="KW-0863">Zinc-finger</keyword>
<dbReference type="PANTHER" id="PTHR46600">
    <property type="entry name" value="THAP DOMAIN-CONTAINING"/>
    <property type="match status" value="1"/>
</dbReference>
<dbReference type="SMART" id="SM00980">
    <property type="entry name" value="THAP"/>
    <property type="match status" value="1"/>
</dbReference>
<sequence length="356" mass="41133">SDFCAADERNDEVIDNLIDIKQEEPVRNVRTVNTTNEFKDYPTKIIDEPIDDKQDEPTINVCSSSAEIPRPLDQSSSKTNDTPSKLKRILRRTCVVCHRLCNWNEMRLFTVDRKRRKKWVEAVRSTPDGRRSLMALLEARKKSYLCSSHFSPSDYTHTSVLRADAVPFFEDTLAISCGENFNASNETKGESVAVEDEFSNSFAEHKQREFKEELVEFAENLRPNISLFENEAPIKKESMEVKKELFDLIEQPIADIYCPSTGTSRSIDLPIFSREEIKVGRHTCVVCSSIRKKTEMHSFTKDEKRRPIWVNAVRSTTEGRRSLMECLTERSISHLCESHFSLSDFYFPIGYPHNRK</sequence>
<feature type="domain" description="THAP-type" evidence="7">
    <location>
        <begin position="279"/>
        <end position="356"/>
    </location>
</feature>
<keyword evidence="1" id="KW-0479">Metal-binding</keyword>
<keyword evidence="9" id="KW-1185">Reference proteome</keyword>
<dbReference type="PROSITE" id="PS50950">
    <property type="entry name" value="ZF_THAP"/>
    <property type="match status" value="2"/>
</dbReference>
<evidence type="ECO:0000256" key="6">
    <source>
        <dbReference type="SAM" id="MobiDB-lite"/>
    </source>
</evidence>
<evidence type="ECO:0000256" key="3">
    <source>
        <dbReference type="ARBA" id="ARBA00022833"/>
    </source>
</evidence>
<proteinExistence type="predicted"/>
<feature type="non-terminal residue" evidence="8">
    <location>
        <position position="1"/>
    </location>
</feature>
<dbReference type="Pfam" id="PF05485">
    <property type="entry name" value="THAP"/>
    <property type="match status" value="2"/>
</dbReference>
<evidence type="ECO:0000256" key="2">
    <source>
        <dbReference type="ARBA" id="ARBA00022771"/>
    </source>
</evidence>
<name>A0AAN5C7I1_9BILA</name>
<dbReference type="InterPro" id="IPR026516">
    <property type="entry name" value="THAP1/10"/>
</dbReference>
<dbReference type="AlphaFoldDB" id="A0AAN5C7I1"/>
<evidence type="ECO:0000313" key="9">
    <source>
        <dbReference type="Proteomes" id="UP001328107"/>
    </source>
</evidence>
<organism evidence="8 9">
    <name type="scientific">Pristionchus mayeri</name>
    <dbReference type="NCBI Taxonomy" id="1317129"/>
    <lineage>
        <taxon>Eukaryota</taxon>
        <taxon>Metazoa</taxon>
        <taxon>Ecdysozoa</taxon>
        <taxon>Nematoda</taxon>
        <taxon>Chromadorea</taxon>
        <taxon>Rhabditida</taxon>
        <taxon>Rhabditina</taxon>
        <taxon>Diplogasteromorpha</taxon>
        <taxon>Diplogasteroidea</taxon>
        <taxon>Neodiplogasteridae</taxon>
        <taxon>Pristionchus</taxon>
    </lineage>
</organism>
<accession>A0AAN5C7I1</accession>
<reference evidence="9" key="1">
    <citation type="submission" date="2022-10" db="EMBL/GenBank/DDBJ databases">
        <title>Genome assembly of Pristionchus species.</title>
        <authorList>
            <person name="Yoshida K."/>
            <person name="Sommer R.J."/>
        </authorList>
    </citation>
    <scope>NUCLEOTIDE SEQUENCE [LARGE SCALE GENOMIC DNA]</scope>
    <source>
        <strain evidence="9">RS5460</strain>
    </source>
</reference>
<feature type="domain" description="THAP-type" evidence="7">
    <location>
        <begin position="90"/>
        <end position="170"/>
    </location>
</feature>
<evidence type="ECO:0000259" key="7">
    <source>
        <dbReference type="PROSITE" id="PS50950"/>
    </source>
</evidence>
<dbReference type="Proteomes" id="UP001328107">
    <property type="component" value="Unassembled WGS sequence"/>
</dbReference>
<evidence type="ECO:0000313" key="8">
    <source>
        <dbReference type="EMBL" id="GMR31356.1"/>
    </source>
</evidence>
<dbReference type="GO" id="GO:0043565">
    <property type="term" value="F:sequence-specific DNA binding"/>
    <property type="evidence" value="ECO:0007669"/>
    <property type="project" value="InterPro"/>
</dbReference>
<evidence type="ECO:0000256" key="4">
    <source>
        <dbReference type="ARBA" id="ARBA00023125"/>
    </source>
</evidence>
<protein>
    <recommendedName>
        <fullName evidence="7">THAP-type domain-containing protein</fullName>
    </recommendedName>
</protein>
<dbReference type="InterPro" id="IPR006612">
    <property type="entry name" value="THAP_Znf"/>
</dbReference>
<evidence type="ECO:0000256" key="1">
    <source>
        <dbReference type="ARBA" id="ARBA00022723"/>
    </source>
</evidence>
<feature type="compositionally biased region" description="Polar residues" evidence="6">
    <location>
        <begin position="73"/>
        <end position="83"/>
    </location>
</feature>